<dbReference type="EMBL" id="JBHMCR010000019">
    <property type="protein sequence ID" value="MFB9523857.1"/>
    <property type="molecule type" value="Genomic_DNA"/>
</dbReference>
<gene>
    <name evidence="1" type="ORF">ACFFTU_28325</name>
</gene>
<protein>
    <submittedName>
        <fullName evidence="1">LPFR motif small protein</fullName>
    </submittedName>
</protein>
<evidence type="ECO:0000313" key="2">
    <source>
        <dbReference type="Proteomes" id="UP001589718"/>
    </source>
</evidence>
<evidence type="ECO:0000313" key="1">
    <source>
        <dbReference type="EMBL" id="MFB9523857.1"/>
    </source>
</evidence>
<reference evidence="1 2" key="1">
    <citation type="submission" date="2024-09" db="EMBL/GenBank/DDBJ databases">
        <authorList>
            <person name="Sun Q."/>
            <person name="Mori K."/>
        </authorList>
    </citation>
    <scope>NUCLEOTIDE SEQUENCE [LARGE SCALE GENOMIC DNA]</scope>
    <source>
        <strain evidence="1 2">JCM 4362</strain>
    </source>
</reference>
<dbReference type="Proteomes" id="UP001589718">
    <property type="component" value="Unassembled WGS sequence"/>
</dbReference>
<name>A0ABV5PKW9_STRCM</name>
<dbReference type="RefSeq" id="WP_345218647.1">
    <property type="nucleotide sequence ID" value="NZ_BAAAXE010000001.1"/>
</dbReference>
<sequence length="44" mass="4411">MFRAVAGALRTVGGAVATVVTLPFRPPAELFGGALGGGRGTRRV</sequence>
<accession>A0ABV5PKW9</accession>
<comment type="caution">
    <text evidence="1">The sequence shown here is derived from an EMBL/GenBank/DDBJ whole genome shotgun (WGS) entry which is preliminary data.</text>
</comment>
<dbReference type="NCBIfam" id="NF040918">
    <property type="entry name" value="LPFR_fam"/>
    <property type="match status" value="1"/>
</dbReference>
<organism evidence="1 2">
    <name type="scientific">Streptomyces cremeus</name>
    <dbReference type="NCBI Taxonomy" id="66881"/>
    <lineage>
        <taxon>Bacteria</taxon>
        <taxon>Bacillati</taxon>
        <taxon>Actinomycetota</taxon>
        <taxon>Actinomycetes</taxon>
        <taxon>Kitasatosporales</taxon>
        <taxon>Streptomycetaceae</taxon>
        <taxon>Streptomyces</taxon>
    </lineage>
</organism>
<keyword evidence="2" id="KW-1185">Reference proteome</keyword>
<dbReference type="InterPro" id="IPR049849">
    <property type="entry name" value="LPFR_strepto"/>
</dbReference>
<proteinExistence type="predicted"/>